<dbReference type="Pfam" id="PF07690">
    <property type="entry name" value="MFS_1"/>
    <property type="match status" value="1"/>
</dbReference>
<dbReference type="PROSITE" id="PS50850">
    <property type="entry name" value="MFS"/>
    <property type="match status" value="1"/>
</dbReference>
<dbReference type="SUPFAM" id="SSF103473">
    <property type="entry name" value="MFS general substrate transporter"/>
    <property type="match status" value="1"/>
</dbReference>
<feature type="domain" description="Major facilitator superfamily (MFS) profile" evidence="5">
    <location>
        <begin position="1"/>
        <end position="397"/>
    </location>
</feature>
<accession>A0ABQ1FN44</accession>
<evidence type="ECO:0000256" key="4">
    <source>
        <dbReference type="SAM" id="Phobius"/>
    </source>
</evidence>
<feature type="transmembrane region" description="Helical" evidence="4">
    <location>
        <begin position="344"/>
        <end position="366"/>
    </location>
</feature>
<sequence>MNNAVASPAPVRLFAVATAVIVLSLYQAQPLIGMMTRSLHLTPAVAGLISTLTLLGYACGLFLLVPLCDVCENRSLVLATLFANALTLLLAACPIPAAAFLVASGLTGFTATAIQMLIPMAAAMVPEAQRGRVIGNVMSGLILGVLLSRPLASVVAGRFGWRMSYWVLAAAVGVLTLLLAKMLPRRSPPHAGRYVALLSSMAGLLREEPVLRRRAFAAALCFAAFNAFWSTVVLRLSSAPFGLSADGVAIYALVGVSGALAAPFAGRLGDRGFDRIGTHAARMAVVLAMALAWIGGVLTTHLSPALSLSLLVMAAILLDAGTIADQALGRRAVNLLRPEARGRINALFTGIFFMGGALGSALAGVVWARAGWHGVCLEAIAFAVAALVYGMRRHSTAVLLATEDS</sequence>
<dbReference type="Gene3D" id="1.20.1250.20">
    <property type="entry name" value="MFS general substrate transporter like domains"/>
    <property type="match status" value="1"/>
</dbReference>
<comment type="caution">
    <text evidence="6">The sequence shown here is derived from an EMBL/GenBank/DDBJ whole genome shotgun (WGS) entry which is preliminary data.</text>
</comment>
<feature type="transmembrane region" description="Helical" evidence="4">
    <location>
        <begin position="76"/>
        <end position="100"/>
    </location>
</feature>
<protein>
    <submittedName>
        <fullName evidence="6">MFS transporter</fullName>
    </submittedName>
</protein>
<evidence type="ECO:0000256" key="1">
    <source>
        <dbReference type="ARBA" id="ARBA00022692"/>
    </source>
</evidence>
<evidence type="ECO:0000256" key="2">
    <source>
        <dbReference type="ARBA" id="ARBA00022989"/>
    </source>
</evidence>
<evidence type="ECO:0000313" key="7">
    <source>
        <dbReference type="Proteomes" id="UP000620046"/>
    </source>
</evidence>
<evidence type="ECO:0000259" key="5">
    <source>
        <dbReference type="PROSITE" id="PS50850"/>
    </source>
</evidence>
<feature type="transmembrane region" description="Helical" evidence="4">
    <location>
        <begin position="163"/>
        <end position="183"/>
    </location>
</feature>
<dbReference type="CDD" id="cd17324">
    <property type="entry name" value="MFS_NepI_like"/>
    <property type="match status" value="1"/>
</dbReference>
<dbReference type="EMBL" id="BMJA01000001">
    <property type="protein sequence ID" value="GGA22972.1"/>
    <property type="molecule type" value="Genomic_DNA"/>
</dbReference>
<dbReference type="InterPro" id="IPR020846">
    <property type="entry name" value="MFS_dom"/>
</dbReference>
<feature type="transmembrane region" description="Helical" evidence="4">
    <location>
        <begin position="12"/>
        <end position="32"/>
    </location>
</feature>
<organism evidence="6 7">
    <name type="scientific">Dyella nitratireducens</name>
    <dbReference type="NCBI Taxonomy" id="1849580"/>
    <lineage>
        <taxon>Bacteria</taxon>
        <taxon>Pseudomonadati</taxon>
        <taxon>Pseudomonadota</taxon>
        <taxon>Gammaproteobacteria</taxon>
        <taxon>Lysobacterales</taxon>
        <taxon>Rhodanobacteraceae</taxon>
        <taxon>Dyella</taxon>
    </lineage>
</organism>
<feature type="transmembrane region" description="Helical" evidence="4">
    <location>
        <begin position="305"/>
        <end position="324"/>
    </location>
</feature>
<feature type="transmembrane region" description="Helical" evidence="4">
    <location>
        <begin position="215"/>
        <end position="236"/>
    </location>
</feature>
<keyword evidence="2 4" id="KW-1133">Transmembrane helix</keyword>
<feature type="transmembrane region" description="Helical" evidence="4">
    <location>
        <begin position="137"/>
        <end position="157"/>
    </location>
</feature>
<dbReference type="RefSeq" id="WP_229720632.1">
    <property type="nucleotide sequence ID" value="NZ_BMJA01000001.1"/>
</dbReference>
<dbReference type="PANTHER" id="PTHR42910">
    <property type="entry name" value="TRANSPORTER SCO4007-RELATED"/>
    <property type="match status" value="1"/>
</dbReference>
<name>A0ABQ1FN44_9GAMM</name>
<keyword evidence="3 4" id="KW-0472">Membrane</keyword>
<feature type="transmembrane region" description="Helical" evidence="4">
    <location>
        <begin position="106"/>
        <end position="125"/>
    </location>
</feature>
<feature type="transmembrane region" description="Helical" evidence="4">
    <location>
        <begin position="372"/>
        <end position="390"/>
    </location>
</feature>
<evidence type="ECO:0000313" key="6">
    <source>
        <dbReference type="EMBL" id="GGA22972.1"/>
    </source>
</evidence>
<feature type="transmembrane region" description="Helical" evidence="4">
    <location>
        <begin position="248"/>
        <end position="268"/>
    </location>
</feature>
<proteinExistence type="predicted"/>
<keyword evidence="7" id="KW-1185">Reference proteome</keyword>
<feature type="transmembrane region" description="Helical" evidence="4">
    <location>
        <begin position="44"/>
        <end position="64"/>
    </location>
</feature>
<feature type="transmembrane region" description="Helical" evidence="4">
    <location>
        <begin position="280"/>
        <end position="299"/>
    </location>
</feature>
<gene>
    <name evidence="6" type="ORF">GCM10010981_08990</name>
</gene>
<reference evidence="7" key="1">
    <citation type="journal article" date="2019" name="Int. J. Syst. Evol. Microbiol.">
        <title>The Global Catalogue of Microorganisms (GCM) 10K type strain sequencing project: providing services to taxonomists for standard genome sequencing and annotation.</title>
        <authorList>
            <consortium name="The Broad Institute Genomics Platform"/>
            <consortium name="The Broad Institute Genome Sequencing Center for Infectious Disease"/>
            <person name="Wu L."/>
            <person name="Ma J."/>
        </authorList>
    </citation>
    <scope>NUCLEOTIDE SEQUENCE [LARGE SCALE GENOMIC DNA]</scope>
    <source>
        <strain evidence="7">CGMCC 1.15439</strain>
    </source>
</reference>
<evidence type="ECO:0000256" key="3">
    <source>
        <dbReference type="ARBA" id="ARBA00023136"/>
    </source>
</evidence>
<dbReference type="InterPro" id="IPR036259">
    <property type="entry name" value="MFS_trans_sf"/>
</dbReference>
<keyword evidence="1 4" id="KW-0812">Transmembrane</keyword>
<dbReference type="InterPro" id="IPR011701">
    <property type="entry name" value="MFS"/>
</dbReference>
<dbReference type="Proteomes" id="UP000620046">
    <property type="component" value="Unassembled WGS sequence"/>
</dbReference>
<dbReference type="PANTHER" id="PTHR42910:SF1">
    <property type="entry name" value="MAJOR FACILITATOR SUPERFAMILY (MFS) PROFILE DOMAIN-CONTAINING PROTEIN"/>
    <property type="match status" value="1"/>
</dbReference>